<evidence type="ECO:0000313" key="6">
    <source>
        <dbReference type="Proteomes" id="UP001148455"/>
    </source>
</evidence>
<evidence type="ECO:0000259" key="4">
    <source>
        <dbReference type="PROSITE" id="PS01124"/>
    </source>
</evidence>
<evidence type="ECO:0000256" key="3">
    <source>
        <dbReference type="ARBA" id="ARBA00023163"/>
    </source>
</evidence>
<dbReference type="AlphaFoldDB" id="A0A9X3KD82"/>
<keyword evidence="3" id="KW-0804">Transcription</keyword>
<feature type="domain" description="HTH araC/xylS-type" evidence="4">
    <location>
        <begin position="15"/>
        <end position="85"/>
    </location>
</feature>
<dbReference type="Gene3D" id="1.10.10.60">
    <property type="entry name" value="Homeodomain-like"/>
    <property type="match status" value="1"/>
</dbReference>
<dbReference type="GO" id="GO:0003700">
    <property type="term" value="F:DNA-binding transcription factor activity"/>
    <property type="evidence" value="ECO:0007669"/>
    <property type="project" value="InterPro"/>
</dbReference>
<reference evidence="5" key="1">
    <citation type="submission" date="2022-12" db="EMBL/GenBank/DDBJ databases">
        <title>Genome of R. gnavus strain RSHDN_123.</title>
        <authorList>
            <person name="Abdugheni R."/>
        </authorList>
    </citation>
    <scope>NUCLEOTIDE SEQUENCE</scope>
    <source>
        <strain evidence="5">RSHDN_123</strain>
    </source>
</reference>
<dbReference type="InterPro" id="IPR009057">
    <property type="entry name" value="Homeodomain-like_sf"/>
</dbReference>
<comment type="caution">
    <text evidence="5">The sequence shown here is derived from an EMBL/GenBank/DDBJ whole genome shotgun (WGS) entry which is preliminary data.</text>
</comment>
<evidence type="ECO:0000313" key="5">
    <source>
        <dbReference type="EMBL" id="MCZ7695049.1"/>
    </source>
</evidence>
<dbReference type="EMBL" id="JAPZED010000019">
    <property type="protein sequence ID" value="MCZ7695049.1"/>
    <property type="molecule type" value="Genomic_DNA"/>
</dbReference>
<dbReference type="SMART" id="SM00342">
    <property type="entry name" value="HTH_ARAC"/>
    <property type="match status" value="1"/>
</dbReference>
<gene>
    <name evidence="5" type="ORF">O8D18_13625</name>
</gene>
<accession>A0A9X3KD82</accession>
<sequence>MGQDLAHTMQRSTIEDIILFMKTSLADSITINTLTRQFGISSTHLTREFRKYTGSSPKDYLNHLRINEAKRLLKETHHPAAIPKIFGLINNANLPIHSF</sequence>
<dbReference type="GO" id="GO:0043565">
    <property type="term" value="F:sequence-specific DNA binding"/>
    <property type="evidence" value="ECO:0007669"/>
    <property type="project" value="InterPro"/>
</dbReference>
<evidence type="ECO:0000256" key="1">
    <source>
        <dbReference type="ARBA" id="ARBA00023015"/>
    </source>
</evidence>
<keyword evidence="1" id="KW-0805">Transcription regulation</keyword>
<dbReference type="PROSITE" id="PS01124">
    <property type="entry name" value="HTH_ARAC_FAMILY_2"/>
    <property type="match status" value="1"/>
</dbReference>
<dbReference type="InterPro" id="IPR018060">
    <property type="entry name" value="HTH_AraC"/>
</dbReference>
<name>A0A9X3KD82_MEDGN</name>
<organism evidence="5 6">
    <name type="scientific">Mediterraneibacter gnavus</name>
    <name type="common">Ruminococcus gnavus</name>
    <dbReference type="NCBI Taxonomy" id="33038"/>
    <lineage>
        <taxon>Bacteria</taxon>
        <taxon>Bacillati</taxon>
        <taxon>Bacillota</taxon>
        <taxon>Clostridia</taxon>
        <taxon>Lachnospirales</taxon>
        <taxon>Lachnospiraceae</taxon>
        <taxon>Mediterraneibacter</taxon>
    </lineage>
</organism>
<proteinExistence type="predicted"/>
<dbReference type="RefSeq" id="WP_269763043.1">
    <property type="nucleotide sequence ID" value="NZ_JAPZEC010000019.1"/>
</dbReference>
<protein>
    <submittedName>
        <fullName evidence="5">AraC family transcriptional regulator</fullName>
    </submittedName>
</protein>
<dbReference type="Proteomes" id="UP001148455">
    <property type="component" value="Unassembled WGS sequence"/>
</dbReference>
<keyword evidence="2" id="KW-0238">DNA-binding</keyword>
<evidence type="ECO:0000256" key="2">
    <source>
        <dbReference type="ARBA" id="ARBA00023125"/>
    </source>
</evidence>
<dbReference type="Pfam" id="PF12833">
    <property type="entry name" value="HTH_18"/>
    <property type="match status" value="1"/>
</dbReference>
<dbReference type="SUPFAM" id="SSF46689">
    <property type="entry name" value="Homeodomain-like"/>
    <property type="match status" value="1"/>
</dbReference>
<dbReference type="PANTHER" id="PTHR43280">
    <property type="entry name" value="ARAC-FAMILY TRANSCRIPTIONAL REGULATOR"/>
    <property type="match status" value="1"/>
</dbReference>
<dbReference type="PANTHER" id="PTHR43280:SF28">
    <property type="entry name" value="HTH-TYPE TRANSCRIPTIONAL ACTIVATOR RHAS"/>
    <property type="match status" value="1"/>
</dbReference>